<dbReference type="AlphaFoldDB" id="A0A5B8A3F8"/>
<reference evidence="2 3" key="1">
    <citation type="submission" date="2019-06" db="EMBL/GenBank/DDBJ databases">
        <authorList>
            <person name="Srinivasan S."/>
        </authorList>
    </citation>
    <scope>NUCLEOTIDE SEQUENCE [LARGE SCALE GENOMIC DNA]</scope>
    <source>
        <strain evidence="2 3">17J68-5</strain>
    </source>
</reference>
<keyword evidence="3" id="KW-1185">Reference proteome</keyword>
<evidence type="ECO:0008006" key="4">
    <source>
        <dbReference type="Google" id="ProtNLM"/>
    </source>
</evidence>
<gene>
    <name evidence="2" type="ORF">FHG12_14340</name>
</gene>
<name>A0A5B8A3F8_9BACT</name>
<dbReference type="RefSeq" id="WP_139516380.1">
    <property type="nucleotide sequence ID" value="NZ_CP040896.1"/>
</dbReference>
<feature type="signal peptide" evidence="1">
    <location>
        <begin position="1"/>
        <end position="21"/>
    </location>
</feature>
<evidence type="ECO:0000313" key="2">
    <source>
        <dbReference type="EMBL" id="QDA61206.1"/>
    </source>
</evidence>
<dbReference type="OrthoDB" id="868093at2"/>
<evidence type="ECO:0000256" key="1">
    <source>
        <dbReference type="SAM" id="SignalP"/>
    </source>
</evidence>
<organism evidence="2 3">
    <name type="scientific">Hymenobacter jejuensis</name>
    <dbReference type="NCBI Taxonomy" id="2502781"/>
    <lineage>
        <taxon>Bacteria</taxon>
        <taxon>Pseudomonadati</taxon>
        <taxon>Bacteroidota</taxon>
        <taxon>Cytophagia</taxon>
        <taxon>Cytophagales</taxon>
        <taxon>Hymenobacteraceae</taxon>
        <taxon>Hymenobacter</taxon>
    </lineage>
</organism>
<accession>A0A5B8A3F8</accession>
<sequence>MTYYKTLRGSLLLLLAGAGLAGCEKEIDTYYTEVGGQIPTFLANALGTTTKYATGETVTFELQYAQQTSMLKDVRIYQRIEPSTDSTLVQTVPYRSTFSRTKNADTLVVTYVVPQGVNKANVRVSAIATAENGQSKVRAFTYRLAEPTPTVRINSATNVTAPGTSTPVPGDVVRYNLTLNNGGITSATSLTTAGTLYKDIDSLITYVTVGTQAERRYLRQRVPTAGTQTGAATTLDVPVTIPSSTSGQAVLFRFEVKSRFAGTPNFRASSATSAVVTPGTTTSLAAVRAATLAFTGTTGGDQAAFDLTSFTAVAAASPADTKDVAITSIASNAVQIKALNTTKFVKTTAAIYNAATLNSIRQTYLNAATTAQVATVDGVLVGDVYIARLRNADQYAIFTVTGITRTTSGVSLTMDVKAL</sequence>
<dbReference type="KEGG" id="hyj:FHG12_14340"/>
<dbReference type="EMBL" id="CP040896">
    <property type="protein sequence ID" value="QDA61206.1"/>
    <property type="molecule type" value="Genomic_DNA"/>
</dbReference>
<keyword evidence="1" id="KW-0732">Signal</keyword>
<dbReference type="PROSITE" id="PS51257">
    <property type="entry name" value="PROKAR_LIPOPROTEIN"/>
    <property type="match status" value="1"/>
</dbReference>
<proteinExistence type="predicted"/>
<feature type="chain" id="PRO_5022740462" description="DUF11 domain-containing protein" evidence="1">
    <location>
        <begin position="22"/>
        <end position="419"/>
    </location>
</feature>
<protein>
    <recommendedName>
        <fullName evidence="4">DUF11 domain-containing protein</fullName>
    </recommendedName>
</protein>
<evidence type="ECO:0000313" key="3">
    <source>
        <dbReference type="Proteomes" id="UP000305398"/>
    </source>
</evidence>
<dbReference type="Proteomes" id="UP000305398">
    <property type="component" value="Chromosome"/>
</dbReference>